<gene>
    <name evidence="1" type="ORF">ZT1A5_G2073</name>
</gene>
<protein>
    <submittedName>
        <fullName evidence="1">Uncharacterized protein</fullName>
    </submittedName>
</protein>
<organism evidence="1 2">
    <name type="scientific">Zymoseptoria tritici ST99CH_1A5</name>
    <dbReference type="NCBI Taxonomy" id="1276529"/>
    <lineage>
        <taxon>Eukaryota</taxon>
        <taxon>Fungi</taxon>
        <taxon>Dikarya</taxon>
        <taxon>Ascomycota</taxon>
        <taxon>Pezizomycotina</taxon>
        <taxon>Dothideomycetes</taxon>
        <taxon>Dothideomycetidae</taxon>
        <taxon>Mycosphaerellales</taxon>
        <taxon>Mycosphaerellaceae</taxon>
        <taxon>Zymoseptoria</taxon>
    </lineage>
</organism>
<name>A0A1Y6LBB0_ZYMTR</name>
<evidence type="ECO:0000313" key="1">
    <source>
        <dbReference type="EMBL" id="SMY20638.1"/>
    </source>
</evidence>
<sequence length="91" mass="9939">MHTALRTTSAALRRPATTTNANTHAKMAATGAIMARSAAPHLDQRDLLSAMTCAFFEGSEIDECEEHQRLAAWTDSWTSLLCIACQWDSLS</sequence>
<dbReference type="EMBL" id="LT882676">
    <property type="protein sequence ID" value="SMY20638.1"/>
    <property type="molecule type" value="Genomic_DNA"/>
</dbReference>
<reference evidence="1 2" key="1">
    <citation type="submission" date="2016-10" db="EMBL/GenBank/DDBJ databases">
        <authorList>
            <person name="Varghese N."/>
        </authorList>
    </citation>
    <scope>NUCLEOTIDE SEQUENCE [LARGE SCALE GENOMIC DNA]</scope>
</reference>
<accession>A0A1Y6LBB0</accession>
<proteinExistence type="predicted"/>
<dbReference type="Proteomes" id="UP000215453">
    <property type="component" value="Chromosome 1"/>
</dbReference>
<evidence type="ECO:0000313" key="2">
    <source>
        <dbReference type="Proteomes" id="UP000215453"/>
    </source>
</evidence>
<dbReference type="AlphaFoldDB" id="A0A1Y6LBB0"/>